<keyword evidence="3" id="KW-0238">DNA-binding</keyword>
<keyword evidence="9" id="KW-1185">Reference proteome</keyword>
<feature type="compositionally biased region" description="Low complexity" evidence="6">
    <location>
        <begin position="256"/>
        <end position="268"/>
    </location>
</feature>
<evidence type="ECO:0000259" key="7">
    <source>
        <dbReference type="PROSITE" id="PS50888"/>
    </source>
</evidence>
<keyword evidence="4" id="KW-0804">Transcription</keyword>
<feature type="compositionally biased region" description="Low complexity" evidence="6">
    <location>
        <begin position="22"/>
        <end position="48"/>
    </location>
</feature>
<feature type="compositionally biased region" description="Polar residues" evidence="6">
    <location>
        <begin position="71"/>
        <end position="83"/>
    </location>
</feature>
<gene>
    <name evidence="8" type="ORF">FNV43_RR03401</name>
</gene>
<dbReference type="EMBL" id="VOIH02000002">
    <property type="protein sequence ID" value="KAF3452968.1"/>
    <property type="molecule type" value="Genomic_DNA"/>
</dbReference>
<feature type="compositionally biased region" description="Polar residues" evidence="6">
    <location>
        <begin position="367"/>
        <end position="378"/>
    </location>
</feature>
<evidence type="ECO:0000256" key="6">
    <source>
        <dbReference type="SAM" id="MobiDB-lite"/>
    </source>
</evidence>
<feature type="region of interest" description="Disordered" evidence="6">
    <location>
        <begin position="225"/>
        <end position="286"/>
    </location>
</feature>
<dbReference type="GO" id="GO:0005634">
    <property type="term" value="C:nucleus"/>
    <property type="evidence" value="ECO:0007669"/>
    <property type="project" value="UniProtKB-SubCell"/>
</dbReference>
<dbReference type="Proteomes" id="UP000796880">
    <property type="component" value="Unassembled WGS sequence"/>
</dbReference>
<comment type="caution">
    <text evidence="8">The sequence shown here is derived from an EMBL/GenBank/DDBJ whole genome shotgun (WGS) entry which is preliminary data.</text>
</comment>
<dbReference type="FunFam" id="4.10.280.10:FF:000017">
    <property type="entry name" value="Transcription factor bHLH66"/>
    <property type="match status" value="1"/>
</dbReference>
<evidence type="ECO:0000313" key="8">
    <source>
        <dbReference type="EMBL" id="KAF3452968.1"/>
    </source>
</evidence>
<evidence type="ECO:0000256" key="3">
    <source>
        <dbReference type="ARBA" id="ARBA00023125"/>
    </source>
</evidence>
<evidence type="ECO:0000256" key="1">
    <source>
        <dbReference type="ARBA" id="ARBA00004123"/>
    </source>
</evidence>
<evidence type="ECO:0000313" key="9">
    <source>
        <dbReference type="Proteomes" id="UP000796880"/>
    </source>
</evidence>
<evidence type="ECO:0000256" key="4">
    <source>
        <dbReference type="ARBA" id="ARBA00023163"/>
    </source>
</evidence>
<accession>A0A8K0HJX7</accession>
<dbReference type="InterPro" id="IPR045843">
    <property type="entry name" value="IND-like"/>
</dbReference>
<organism evidence="8 9">
    <name type="scientific">Rhamnella rubrinervis</name>
    <dbReference type="NCBI Taxonomy" id="2594499"/>
    <lineage>
        <taxon>Eukaryota</taxon>
        <taxon>Viridiplantae</taxon>
        <taxon>Streptophyta</taxon>
        <taxon>Embryophyta</taxon>
        <taxon>Tracheophyta</taxon>
        <taxon>Spermatophyta</taxon>
        <taxon>Magnoliopsida</taxon>
        <taxon>eudicotyledons</taxon>
        <taxon>Gunneridae</taxon>
        <taxon>Pentapetalae</taxon>
        <taxon>rosids</taxon>
        <taxon>fabids</taxon>
        <taxon>Rosales</taxon>
        <taxon>Rhamnaceae</taxon>
        <taxon>rhamnoid group</taxon>
        <taxon>Rhamneae</taxon>
        <taxon>Rhamnella</taxon>
    </lineage>
</organism>
<comment type="subcellular location">
    <subcellularLocation>
        <location evidence="1">Nucleus</location>
    </subcellularLocation>
</comment>
<feature type="region of interest" description="Disordered" evidence="6">
    <location>
        <begin position="444"/>
        <end position="498"/>
    </location>
</feature>
<dbReference type="SUPFAM" id="SSF47459">
    <property type="entry name" value="HLH, helix-loop-helix DNA-binding domain"/>
    <property type="match status" value="1"/>
</dbReference>
<feature type="compositionally biased region" description="Low complexity" evidence="6">
    <location>
        <begin position="379"/>
        <end position="394"/>
    </location>
</feature>
<dbReference type="Gene3D" id="4.10.280.10">
    <property type="entry name" value="Helix-loop-helix DNA-binding domain"/>
    <property type="match status" value="1"/>
</dbReference>
<keyword evidence="2" id="KW-0805">Transcription regulation</keyword>
<dbReference type="InterPro" id="IPR036638">
    <property type="entry name" value="HLH_DNA-bd_sf"/>
</dbReference>
<dbReference type="AlphaFoldDB" id="A0A8K0HJX7"/>
<feature type="region of interest" description="Disordered" evidence="6">
    <location>
        <begin position="71"/>
        <end position="109"/>
    </location>
</feature>
<evidence type="ECO:0000256" key="5">
    <source>
        <dbReference type="ARBA" id="ARBA00023242"/>
    </source>
</evidence>
<feature type="domain" description="BHLH" evidence="7">
    <location>
        <begin position="280"/>
        <end position="329"/>
    </location>
</feature>
<evidence type="ECO:0000256" key="2">
    <source>
        <dbReference type="ARBA" id="ARBA00023015"/>
    </source>
</evidence>
<dbReference type="PANTHER" id="PTHR16223">
    <property type="entry name" value="TRANSCRIPTION FACTOR BHLH83-RELATED"/>
    <property type="match status" value="1"/>
</dbReference>
<dbReference type="SMART" id="SM00353">
    <property type="entry name" value="HLH"/>
    <property type="match status" value="1"/>
</dbReference>
<name>A0A8K0HJX7_9ROSA</name>
<dbReference type="GO" id="GO:0000981">
    <property type="term" value="F:DNA-binding transcription factor activity, RNA polymerase II-specific"/>
    <property type="evidence" value="ECO:0007669"/>
    <property type="project" value="TreeGrafter"/>
</dbReference>
<dbReference type="GO" id="GO:0080147">
    <property type="term" value="P:root hair cell development"/>
    <property type="evidence" value="ECO:0007669"/>
    <property type="project" value="UniProtKB-ARBA"/>
</dbReference>
<dbReference type="GO" id="GO:0000978">
    <property type="term" value="F:RNA polymerase II cis-regulatory region sequence-specific DNA binding"/>
    <property type="evidence" value="ECO:0007669"/>
    <property type="project" value="TreeGrafter"/>
</dbReference>
<dbReference type="PROSITE" id="PS50888">
    <property type="entry name" value="BHLH"/>
    <property type="match status" value="1"/>
</dbReference>
<dbReference type="Pfam" id="PF00010">
    <property type="entry name" value="HLH"/>
    <property type="match status" value="1"/>
</dbReference>
<dbReference type="OrthoDB" id="2020857at2759"/>
<keyword evidence="5" id="KW-0539">Nucleus</keyword>
<dbReference type="GO" id="GO:0046983">
    <property type="term" value="F:protein dimerization activity"/>
    <property type="evidence" value="ECO:0007669"/>
    <property type="project" value="InterPro"/>
</dbReference>
<feature type="region of interest" description="Disordered" evidence="6">
    <location>
        <begin position="22"/>
        <end position="53"/>
    </location>
</feature>
<reference evidence="8" key="1">
    <citation type="submission" date="2020-03" db="EMBL/GenBank/DDBJ databases">
        <title>A high-quality chromosome-level genome assembly of a woody plant with both climbing and erect habits, Rhamnella rubrinervis.</title>
        <authorList>
            <person name="Lu Z."/>
            <person name="Yang Y."/>
            <person name="Zhu X."/>
            <person name="Sun Y."/>
        </authorList>
    </citation>
    <scope>NUCLEOTIDE SEQUENCE</scope>
    <source>
        <strain evidence="8">BYM</strain>
        <tissue evidence="8">Leaf</tissue>
    </source>
</reference>
<protein>
    <recommendedName>
        <fullName evidence="7">BHLH domain-containing protein</fullName>
    </recommendedName>
</protein>
<feature type="region of interest" description="Disordered" evidence="6">
    <location>
        <begin position="367"/>
        <end position="394"/>
    </location>
</feature>
<feature type="compositionally biased region" description="Polar residues" evidence="6">
    <location>
        <begin position="462"/>
        <end position="479"/>
    </location>
</feature>
<dbReference type="PANTHER" id="PTHR16223:SF268">
    <property type="entry name" value="SPERMATOGENESIS- AND OOGENESIS-SPECIFIC BASIC HELIX-LOOP-HELIX-CONTAINING PROTEIN 2"/>
    <property type="match status" value="1"/>
</dbReference>
<proteinExistence type="predicted"/>
<sequence length="498" mass="51797">MQPCSREMAGMNSLLNPSSQISLQDLQQQQHQQQSSIQSSQMQHQIHSSHFEPTSHDDFLEQMLSTLGPSSCSWPDLNPSANPSKAPWDTIPPINGSTKPRDLSDETAPSNHENVAFQYDDSASLASKFRSHQISGGSKSAAAAAAAMILQQQLMMSRGIAGAGGSAGSGTGEPGLIPMPLSLSNGDFERSQNDVVDGSFKSPNPGGDGSVQALYNGFAGSLHGAGQVPNQHFHPPQGGPLQAQSYGAPAGGVMTPAPASASSGGAPAQPRPRVRARRGQATDPHSIAERLRRERIAERMKALQELVPNANKTDKASMLDEIIDYVKFLQLQVKVLSMSRLGGAAAVAPLVADISSSEGGGDCIQTSSANGGNTTLGRSSNGNQTTSSTTNDTMTVTEHQVAKLMEEDMGSAMQYLQGKGLCLMPISLATAISTATCHSRNPMIPTANNHHNHPTALPSNGDGPSSPSMSVLTVQSATMGNGGADGSSVKDAASVSMP</sequence>
<dbReference type="InterPro" id="IPR011598">
    <property type="entry name" value="bHLH_dom"/>
</dbReference>